<name>A0A7G9YHS2_9EURY</name>
<evidence type="ECO:0000313" key="1">
    <source>
        <dbReference type="EMBL" id="QNO47556.1"/>
    </source>
</evidence>
<proteinExistence type="predicted"/>
<accession>A0A7G9YHS2</accession>
<organism evidence="1">
    <name type="scientific">Candidatus Methanogaster sp. ANME-2c ERB4</name>
    <dbReference type="NCBI Taxonomy" id="2759911"/>
    <lineage>
        <taxon>Archaea</taxon>
        <taxon>Methanobacteriati</taxon>
        <taxon>Methanobacteriota</taxon>
        <taxon>Stenosarchaea group</taxon>
        <taxon>Methanomicrobia</taxon>
        <taxon>Methanosarcinales</taxon>
        <taxon>ANME-2 cluster</taxon>
        <taxon>Candidatus Methanogasteraceae</taxon>
        <taxon>Candidatus Methanogaster</taxon>
    </lineage>
</organism>
<protein>
    <submittedName>
        <fullName evidence="1">Uncharacterized protein</fullName>
    </submittedName>
</protein>
<dbReference type="AlphaFoldDB" id="A0A7G9YHS2"/>
<gene>
    <name evidence="1" type="ORF">GGGHDLIA_00046</name>
</gene>
<sequence length="97" mass="11437">MGQQERKPDDLKNPSEPIDVLHRVLLLWEKSKRDELVSLLRESGYGKGEVFYRVAQAVSETLPIENKEKKLLDGFLAGRERLREEVRKEDRQTRLFE</sequence>
<reference evidence="1" key="1">
    <citation type="submission" date="2020-06" db="EMBL/GenBank/DDBJ databases">
        <title>Unique genomic features of the anaerobic methanotrophic archaea.</title>
        <authorList>
            <person name="Chadwick G.L."/>
            <person name="Skennerton C.T."/>
            <person name="Laso-Perez R."/>
            <person name="Leu A.O."/>
            <person name="Speth D.R."/>
            <person name="Yu H."/>
            <person name="Morgan-Lang C."/>
            <person name="Hatzenpichler R."/>
            <person name="Goudeau D."/>
            <person name="Malmstrom R."/>
            <person name="Brazelton W.J."/>
            <person name="Woyke T."/>
            <person name="Hallam S.J."/>
            <person name="Tyson G.W."/>
            <person name="Wegener G."/>
            <person name="Boetius A."/>
            <person name="Orphan V."/>
        </authorList>
    </citation>
    <scope>NUCLEOTIDE SEQUENCE</scope>
</reference>
<dbReference type="EMBL" id="MT631265">
    <property type="protein sequence ID" value="QNO47556.1"/>
    <property type="molecule type" value="Genomic_DNA"/>
</dbReference>